<keyword evidence="1" id="KW-1133">Transmembrane helix</keyword>
<reference evidence="2" key="1">
    <citation type="journal article" date="2009" name="Mol. Biol. Evol.">
        <title>Characterization of 67 mitochondrial tRNA gene rearrangements in the Hymenoptera suggests that mitochondrial tRNA gene position is selectively neutral.</title>
        <authorList>
            <person name="Dowton M."/>
            <person name="Cameron S.L."/>
            <person name="Dowavic J.I."/>
            <person name="Austin A.D."/>
            <person name="Whiting M.F."/>
        </authorList>
    </citation>
    <scope>NUCLEOTIDE SEQUENCE</scope>
</reference>
<organism evidence="2">
    <name type="scientific">Venturia canescens</name>
    <dbReference type="NCBI Taxonomy" id="32260"/>
    <lineage>
        <taxon>Eukaryota</taxon>
        <taxon>Metazoa</taxon>
        <taxon>Ecdysozoa</taxon>
        <taxon>Arthropoda</taxon>
        <taxon>Hexapoda</taxon>
        <taxon>Insecta</taxon>
        <taxon>Pterygota</taxon>
        <taxon>Neoptera</taxon>
        <taxon>Endopterygota</taxon>
        <taxon>Hymenoptera</taxon>
        <taxon>Apocrita</taxon>
        <taxon>Ichneumonoidea</taxon>
        <taxon>Ichneumonidae</taxon>
        <taxon>Campopleginae</taxon>
        <taxon>Dusona group</taxon>
        <taxon>Venturia</taxon>
    </lineage>
</organism>
<feature type="transmembrane region" description="Helical" evidence="1">
    <location>
        <begin position="65"/>
        <end position="86"/>
    </location>
</feature>
<dbReference type="EMBL" id="FJ478176">
    <property type="protein sequence ID" value="ACJ69613.1"/>
    <property type="molecule type" value="Genomic_DNA"/>
</dbReference>
<feature type="transmembrane region" description="Helical" evidence="1">
    <location>
        <begin position="6"/>
        <end position="28"/>
    </location>
</feature>
<feature type="transmembrane region" description="Helical" evidence="1">
    <location>
        <begin position="156"/>
        <end position="177"/>
    </location>
</feature>
<evidence type="ECO:0000313" key="2">
    <source>
        <dbReference type="EMBL" id="ACJ69613.1"/>
    </source>
</evidence>
<keyword evidence="2" id="KW-0496">Mitochondrion</keyword>
<keyword evidence="1" id="KW-0812">Transmembrane</keyword>
<sequence length="188" mass="23205">MMMYNFLQFIYFNLPMIFNCLILFLMMIPIKYNNFHPLKLLIILIMIIFLISLKMSFIYKSWMNFIIFLIMIGGLMIIFMYITSLSSNMLFKFNLNSIYMNLFKFFFVLIFLMMMFYFMDLKLFILNYQDYLIMDMYMVEEINDYSLMKLFSKNNYSMIFIMMYLYLTLICIMNICYKMKSPLRQINF</sequence>
<name>C4NCG9_9HYME</name>
<feature type="transmembrane region" description="Helical" evidence="1">
    <location>
        <begin position="40"/>
        <end position="59"/>
    </location>
</feature>
<feature type="transmembrane region" description="Helical" evidence="1">
    <location>
        <begin position="98"/>
        <end position="119"/>
    </location>
</feature>
<gene>
    <name evidence="2" type="primary">ND6</name>
</gene>
<keyword evidence="1" id="KW-0472">Membrane</keyword>
<geneLocation type="mitochondrion" evidence="2"/>
<accession>C4NCG9</accession>
<evidence type="ECO:0000256" key="1">
    <source>
        <dbReference type="SAM" id="Phobius"/>
    </source>
</evidence>
<reference evidence="2" key="2">
    <citation type="journal article" date="2009" name="Mol. Phylogenet. Evol.">
        <title>Phylogenetic approaches for the analysis of mitochondrial genome sequence data in the Hymenoptera--a lineage with both rapidly and slowly evolving mitochondrial genomes.</title>
        <authorList>
            <person name="Dowton M."/>
            <person name="Cameron S.L."/>
            <person name="Austin A.D."/>
            <person name="Whiting M.F."/>
        </authorList>
    </citation>
    <scope>NUCLEOTIDE SEQUENCE</scope>
</reference>
<protein>
    <submittedName>
        <fullName evidence="2">NADH dehydrogenase subunit 6</fullName>
    </submittedName>
</protein>
<dbReference type="AlphaFoldDB" id="C4NCG9"/>
<proteinExistence type="predicted"/>